<reference evidence="1" key="1">
    <citation type="submission" date="2014-11" db="EMBL/GenBank/DDBJ databases">
        <authorList>
            <person name="Amaro Gonzalez C."/>
        </authorList>
    </citation>
    <scope>NUCLEOTIDE SEQUENCE</scope>
</reference>
<evidence type="ECO:0000313" key="1">
    <source>
        <dbReference type="EMBL" id="JAH35872.1"/>
    </source>
</evidence>
<dbReference type="EMBL" id="GBXM01072705">
    <property type="protein sequence ID" value="JAH35872.1"/>
    <property type="molecule type" value="Transcribed_RNA"/>
</dbReference>
<organism evidence="1">
    <name type="scientific">Anguilla anguilla</name>
    <name type="common">European freshwater eel</name>
    <name type="synonym">Muraena anguilla</name>
    <dbReference type="NCBI Taxonomy" id="7936"/>
    <lineage>
        <taxon>Eukaryota</taxon>
        <taxon>Metazoa</taxon>
        <taxon>Chordata</taxon>
        <taxon>Craniata</taxon>
        <taxon>Vertebrata</taxon>
        <taxon>Euteleostomi</taxon>
        <taxon>Actinopterygii</taxon>
        <taxon>Neopterygii</taxon>
        <taxon>Teleostei</taxon>
        <taxon>Anguilliformes</taxon>
        <taxon>Anguillidae</taxon>
        <taxon>Anguilla</taxon>
    </lineage>
</organism>
<reference evidence="1" key="2">
    <citation type="journal article" date="2015" name="Fish Shellfish Immunol.">
        <title>Early steps in the European eel (Anguilla anguilla)-Vibrio vulnificus interaction in the gills: Role of the RtxA13 toxin.</title>
        <authorList>
            <person name="Callol A."/>
            <person name="Pajuelo D."/>
            <person name="Ebbesson L."/>
            <person name="Teles M."/>
            <person name="MacKenzie S."/>
            <person name="Amaro C."/>
        </authorList>
    </citation>
    <scope>NUCLEOTIDE SEQUENCE</scope>
</reference>
<accession>A0A0E9S3U7</accession>
<proteinExistence type="predicted"/>
<name>A0A0E9S3U7_ANGAN</name>
<dbReference type="AlphaFoldDB" id="A0A0E9S3U7"/>
<protein>
    <submittedName>
        <fullName evidence="1">Uncharacterized protein</fullName>
    </submittedName>
</protein>
<sequence length="57" mass="6791">MKKLSSKKKQRRETLMQAAWGKRSCPCLCCVLLPPVFSFQYHMYSNGRQLLDFFFNQ</sequence>